<organism evidence="6 7">
    <name type="scientific">Actinoplanes nipponensis</name>
    <dbReference type="NCBI Taxonomy" id="135950"/>
    <lineage>
        <taxon>Bacteria</taxon>
        <taxon>Bacillati</taxon>
        <taxon>Actinomycetota</taxon>
        <taxon>Actinomycetes</taxon>
        <taxon>Micromonosporales</taxon>
        <taxon>Micromonosporaceae</taxon>
        <taxon>Actinoplanes</taxon>
    </lineage>
</organism>
<keyword evidence="7" id="KW-1185">Reference proteome</keyword>
<evidence type="ECO:0000256" key="2">
    <source>
        <dbReference type="ARBA" id="ARBA00022525"/>
    </source>
</evidence>
<feature type="region of interest" description="Disordered" evidence="4">
    <location>
        <begin position="577"/>
        <end position="632"/>
    </location>
</feature>
<gene>
    <name evidence="6" type="ORF">Ani05nite_08300</name>
</gene>
<feature type="domain" description="Right handed beta helix" evidence="5">
    <location>
        <begin position="467"/>
        <end position="565"/>
    </location>
</feature>
<comment type="subcellular location">
    <subcellularLocation>
        <location evidence="1">Secreted</location>
    </subcellularLocation>
</comment>
<feature type="compositionally biased region" description="Polar residues" evidence="4">
    <location>
        <begin position="606"/>
        <end position="619"/>
    </location>
</feature>
<dbReference type="PANTHER" id="PTHR40088:SF2">
    <property type="entry name" value="SECRETED SUGAR HYDROLASE"/>
    <property type="match status" value="1"/>
</dbReference>
<dbReference type="PANTHER" id="PTHR40088">
    <property type="entry name" value="PECTATE LYASE (EUROFUNG)"/>
    <property type="match status" value="1"/>
</dbReference>
<evidence type="ECO:0000256" key="4">
    <source>
        <dbReference type="SAM" id="MobiDB-lite"/>
    </source>
</evidence>
<evidence type="ECO:0000313" key="6">
    <source>
        <dbReference type="EMBL" id="GIE47296.1"/>
    </source>
</evidence>
<sequence length="632" mass="65779">MPVSAPASTRTTRPPRARRRWLIAVSAVATVAAVGLTARTVASADDRPTIGTVVLLDAAADQRIAAGPLRGDVQIDLAAVRTRELSVQAITSAKVGSVRFELDGRTTRIENHAPFVLNGDARNGTDYLPWRATTGRHSLVITPYSKDNGKGRTGAPVRLTLTVIDGGSPATAAPATTTPGARPSATKPRASEPAEPGPAALPASRLAGAGIGGPTWSAGELPPTQGGRHRYVSGNGDDKADGLSPATALRTLQRAADLTQPGDTVVIGNGTYSAPGKQFVMGIKRSGTASKWITFAAAPGATPLIEAAGWQGVAVNARYITVAGLTVHGATDRLTDKQKNAARNGDTRDPMINTNCIAVSEPFGGGESTYPHHVRIHGNTVSDCPLVGISAAHVDHVEISHNLAFGNANWSPFGGSGISLWQAWNSDGGTGHKLIVRGNITRDNGSFVKCVCSGFKTITDGNGIIIDSFDNRDAKIKTPYRGRTLVENNIAYDNGARGINVFRSDHIDVVNNTVHHNGRQPSIQNNLAVTKANDVQVINNILVSPGAGVTAASQSSATGVTFDANLIVGPANVTDPRKLTGDPLLVDPAQGDFRLRDGSPAIDSGTGRSAAQTDATTARRSGPVDRGALEHR</sequence>
<name>A0A919JDP8_9ACTN</name>
<dbReference type="InterPro" id="IPR012334">
    <property type="entry name" value="Pectin_lyas_fold"/>
</dbReference>
<dbReference type="InterPro" id="IPR006626">
    <property type="entry name" value="PbH1"/>
</dbReference>
<protein>
    <recommendedName>
        <fullName evidence="5">Right handed beta helix domain-containing protein</fullName>
    </recommendedName>
</protein>
<dbReference type="SUPFAM" id="SSF51126">
    <property type="entry name" value="Pectin lyase-like"/>
    <property type="match status" value="1"/>
</dbReference>
<dbReference type="RefSeq" id="WP_203765147.1">
    <property type="nucleotide sequence ID" value="NZ_BOMQ01000010.1"/>
</dbReference>
<dbReference type="InterPro" id="IPR006311">
    <property type="entry name" value="TAT_signal"/>
</dbReference>
<dbReference type="EMBL" id="BOMQ01000010">
    <property type="protein sequence ID" value="GIE47296.1"/>
    <property type="molecule type" value="Genomic_DNA"/>
</dbReference>
<reference evidence="6" key="1">
    <citation type="submission" date="2021-01" db="EMBL/GenBank/DDBJ databases">
        <title>Whole genome shotgun sequence of Actinoplanes nipponensis NBRC 14063.</title>
        <authorList>
            <person name="Komaki H."/>
            <person name="Tamura T."/>
        </authorList>
    </citation>
    <scope>NUCLEOTIDE SEQUENCE</scope>
    <source>
        <strain evidence="6">NBRC 14063</strain>
    </source>
</reference>
<dbReference type="Gene3D" id="2.160.20.10">
    <property type="entry name" value="Single-stranded right-handed beta-helix, Pectin lyase-like"/>
    <property type="match status" value="1"/>
</dbReference>
<accession>A0A919JDP8</accession>
<dbReference type="NCBIfam" id="TIGR03804">
    <property type="entry name" value="para_beta_helix"/>
    <property type="match status" value="1"/>
</dbReference>
<comment type="caution">
    <text evidence="6">The sequence shown here is derived from an EMBL/GenBank/DDBJ whole genome shotgun (WGS) entry which is preliminary data.</text>
</comment>
<dbReference type="PROSITE" id="PS51318">
    <property type="entry name" value="TAT"/>
    <property type="match status" value="1"/>
</dbReference>
<proteinExistence type="predicted"/>
<dbReference type="InterPro" id="IPR039448">
    <property type="entry name" value="Beta_helix"/>
</dbReference>
<dbReference type="SMART" id="SM00710">
    <property type="entry name" value="PbH1"/>
    <property type="match status" value="7"/>
</dbReference>
<dbReference type="InterPro" id="IPR011050">
    <property type="entry name" value="Pectin_lyase_fold/virulence"/>
</dbReference>
<dbReference type="GO" id="GO:0016837">
    <property type="term" value="F:carbon-oxygen lyase activity, acting on polysaccharides"/>
    <property type="evidence" value="ECO:0007669"/>
    <property type="project" value="TreeGrafter"/>
</dbReference>
<keyword evidence="2" id="KW-0964">Secreted</keyword>
<keyword evidence="3" id="KW-0732">Signal</keyword>
<evidence type="ECO:0000256" key="3">
    <source>
        <dbReference type="ARBA" id="ARBA00022729"/>
    </source>
</evidence>
<evidence type="ECO:0000256" key="1">
    <source>
        <dbReference type="ARBA" id="ARBA00004613"/>
    </source>
</evidence>
<dbReference type="Proteomes" id="UP000647172">
    <property type="component" value="Unassembled WGS sequence"/>
</dbReference>
<feature type="region of interest" description="Disordered" evidence="4">
    <location>
        <begin position="166"/>
        <end position="199"/>
    </location>
</feature>
<dbReference type="AlphaFoldDB" id="A0A919JDP8"/>
<dbReference type="InterPro" id="IPR052052">
    <property type="entry name" value="Polysaccharide_Lyase_9"/>
</dbReference>
<dbReference type="Pfam" id="PF13229">
    <property type="entry name" value="Beta_helix"/>
    <property type="match status" value="1"/>
</dbReference>
<dbReference type="GO" id="GO:0005576">
    <property type="term" value="C:extracellular region"/>
    <property type="evidence" value="ECO:0007669"/>
    <property type="project" value="UniProtKB-SubCell"/>
</dbReference>
<evidence type="ECO:0000313" key="7">
    <source>
        <dbReference type="Proteomes" id="UP000647172"/>
    </source>
</evidence>
<evidence type="ECO:0000259" key="5">
    <source>
        <dbReference type="Pfam" id="PF13229"/>
    </source>
</evidence>
<dbReference type="InterPro" id="IPR022441">
    <property type="entry name" value="Para_beta_helix_rpt-2"/>
</dbReference>